<comment type="caution">
    <text evidence="3">The sequence shown here is derived from an EMBL/GenBank/DDBJ whole genome shotgun (WGS) entry which is preliminary data.</text>
</comment>
<evidence type="ECO:0000313" key="4">
    <source>
        <dbReference type="Proteomes" id="UP001234495"/>
    </source>
</evidence>
<evidence type="ECO:0000313" key="3">
    <source>
        <dbReference type="EMBL" id="MDQ0229288.1"/>
    </source>
</evidence>
<feature type="transmembrane region" description="Helical" evidence="1">
    <location>
        <begin position="74"/>
        <end position="93"/>
    </location>
</feature>
<feature type="domain" description="Zinc-ribbon" evidence="2">
    <location>
        <begin position="3"/>
        <end position="24"/>
    </location>
</feature>
<dbReference type="EMBL" id="JAUSUD010000002">
    <property type="protein sequence ID" value="MDQ0229288.1"/>
    <property type="molecule type" value="Genomic_DNA"/>
</dbReference>
<accession>A0ABT9ZAL0</accession>
<protein>
    <recommendedName>
        <fullName evidence="2">Zinc-ribbon domain-containing protein</fullName>
    </recommendedName>
</protein>
<dbReference type="Proteomes" id="UP001234495">
    <property type="component" value="Unassembled WGS sequence"/>
</dbReference>
<dbReference type="Pfam" id="PF13240">
    <property type="entry name" value="Zn_Ribbon_1"/>
    <property type="match status" value="1"/>
</dbReference>
<proteinExistence type="predicted"/>
<sequence>MMYCSNCGAQHEENSKFCASCGTKFNVEVNTTQETINNEPEINIAQQQTAANIETGNNTVVKTRKPLSTLKKSLIVAGIVVIAGVGTAAGMLLHKSPKELYLLSELNSYNQMVENLDSKYGDKLEFQEKALEKPSSSETTISADFEIESLESDPDVQMVKDILSEASLKAKTEMNPLTNEGFYSLGVDLANEEAVNVELFQSKEQLGVKVPVLYEKFLYVNLNEFGEVMRMMDPSYDGPDTLEFSDLQLKDLELTDKEKEHLQKRYTDFLLDHLKDEQFTLQKGVKYEHDGQNLKLDKVTFEMSKSEANQFVIDFIDYVIEDSKLHKMLVDRVGKVVEAAATLEDASLEDFDANDMKKEFIAELKDLKADLKDTKYLSGIKSEILIDKNEQIIDRNVVIGFDEGSSHADLKITSKNVPLEDNDRYKEMKISVVTDEDEDFEVAFEMTNNIEAKKADNVIENLNFSFYVTEYGDSNEISLGVTSNYKGKPGSKQTVNHEFDLKASGDEFYDFPSEISGTIVESKEINLKKEFANEKYDFTFNVEDSYDSGSVMLTVDTKTQLKKKAELPELSNDSSEGINVAKITEDDIYEIQESVYTNMMDLAEKFGLSYEDIWGSSYEDDYYYEEDFFGEDYEDAYFDEESLESY</sequence>
<gene>
    <name evidence="3" type="ORF">J2S19_000539</name>
</gene>
<name>A0ABT9ZAL0_9BACI</name>
<evidence type="ECO:0000256" key="1">
    <source>
        <dbReference type="SAM" id="Phobius"/>
    </source>
</evidence>
<organism evidence="3 4">
    <name type="scientific">Metabacillus malikii</name>
    <dbReference type="NCBI Taxonomy" id="1504265"/>
    <lineage>
        <taxon>Bacteria</taxon>
        <taxon>Bacillati</taxon>
        <taxon>Bacillota</taxon>
        <taxon>Bacilli</taxon>
        <taxon>Bacillales</taxon>
        <taxon>Bacillaceae</taxon>
        <taxon>Metabacillus</taxon>
    </lineage>
</organism>
<keyword evidence="1" id="KW-0472">Membrane</keyword>
<keyword evidence="1" id="KW-1133">Transmembrane helix</keyword>
<keyword evidence="1" id="KW-0812">Transmembrane</keyword>
<dbReference type="RefSeq" id="WP_307336759.1">
    <property type="nucleotide sequence ID" value="NZ_JAUSUD010000002.1"/>
</dbReference>
<reference evidence="3 4" key="1">
    <citation type="submission" date="2023-07" db="EMBL/GenBank/DDBJ databases">
        <title>Genomic Encyclopedia of Type Strains, Phase IV (KMG-IV): sequencing the most valuable type-strain genomes for metagenomic binning, comparative biology and taxonomic classification.</title>
        <authorList>
            <person name="Goeker M."/>
        </authorList>
    </citation>
    <scope>NUCLEOTIDE SEQUENCE [LARGE SCALE GENOMIC DNA]</scope>
    <source>
        <strain evidence="3 4">DSM 29005</strain>
    </source>
</reference>
<evidence type="ECO:0000259" key="2">
    <source>
        <dbReference type="Pfam" id="PF13240"/>
    </source>
</evidence>
<keyword evidence="4" id="KW-1185">Reference proteome</keyword>
<dbReference type="InterPro" id="IPR026870">
    <property type="entry name" value="Zinc_ribbon_dom"/>
</dbReference>